<protein>
    <submittedName>
        <fullName evidence="2">Uncharacterized protein</fullName>
    </submittedName>
</protein>
<keyword evidence="1" id="KW-0175">Coiled coil</keyword>
<feature type="coiled-coil region" evidence="1">
    <location>
        <begin position="17"/>
        <end position="44"/>
    </location>
</feature>
<organism evidence="2 3">
    <name type="scientific">Anisodus acutangulus</name>
    <dbReference type="NCBI Taxonomy" id="402998"/>
    <lineage>
        <taxon>Eukaryota</taxon>
        <taxon>Viridiplantae</taxon>
        <taxon>Streptophyta</taxon>
        <taxon>Embryophyta</taxon>
        <taxon>Tracheophyta</taxon>
        <taxon>Spermatophyta</taxon>
        <taxon>Magnoliopsida</taxon>
        <taxon>eudicotyledons</taxon>
        <taxon>Gunneridae</taxon>
        <taxon>Pentapetalae</taxon>
        <taxon>asterids</taxon>
        <taxon>lamiids</taxon>
        <taxon>Solanales</taxon>
        <taxon>Solanaceae</taxon>
        <taxon>Solanoideae</taxon>
        <taxon>Hyoscyameae</taxon>
        <taxon>Anisodus</taxon>
    </lineage>
</organism>
<evidence type="ECO:0000313" key="3">
    <source>
        <dbReference type="Proteomes" id="UP001152561"/>
    </source>
</evidence>
<reference evidence="3" key="1">
    <citation type="journal article" date="2023" name="Proc. Natl. Acad. Sci. U.S.A.">
        <title>Genomic and structural basis for evolution of tropane alkaloid biosynthesis.</title>
        <authorList>
            <person name="Wanga Y.-J."/>
            <person name="Taina T."/>
            <person name="Yua J.-Y."/>
            <person name="Lia J."/>
            <person name="Xua B."/>
            <person name="Chenc J."/>
            <person name="D'Auriad J.C."/>
            <person name="Huanga J.-P."/>
            <person name="Huanga S.-X."/>
        </authorList>
    </citation>
    <scope>NUCLEOTIDE SEQUENCE [LARGE SCALE GENOMIC DNA]</scope>
    <source>
        <strain evidence="3">cv. KIB-2019</strain>
    </source>
</reference>
<evidence type="ECO:0000256" key="1">
    <source>
        <dbReference type="SAM" id="Coils"/>
    </source>
</evidence>
<proteinExistence type="predicted"/>
<accession>A0A9Q1RQW1</accession>
<comment type="caution">
    <text evidence="2">The sequence shown here is derived from an EMBL/GenBank/DDBJ whole genome shotgun (WGS) entry which is preliminary data.</text>
</comment>
<dbReference type="EMBL" id="JAJAGQ010000003">
    <property type="protein sequence ID" value="KAJ8568395.1"/>
    <property type="molecule type" value="Genomic_DNA"/>
</dbReference>
<evidence type="ECO:0000313" key="2">
    <source>
        <dbReference type="EMBL" id="KAJ8568395.1"/>
    </source>
</evidence>
<name>A0A9Q1RQW1_9SOLA</name>
<sequence length="113" mass="13081">MRLSGLEADVSTFVEHLQIKEVEIEAFKKENESLRSRLSDVTVQNDQQRETIVELTQANELLHSTSVELTQAVHFAEEEIQATIDSYTFYMVRNGYMMRRKALEAVKAKLVKF</sequence>
<gene>
    <name evidence="2" type="ORF">K7X08_027928</name>
</gene>
<dbReference type="Proteomes" id="UP001152561">
    <property type="component" value="Unassembled WGS sequence"/>
</dbReference>
<keyword evidence="3" id="KW-1185">Reference proteome</keyword>
<dbReference type="AlphaFoldDB" id="A0A9Q1RQW1"/>